<dbReference type="Pfam" id="PF00994">
    <property type="entry name" value="MoCF_biosynth"/>
    <property type="match status" value="1"/>
</dbReference>
<keyword evidence="6" id="KW-0479">Metal-binding</keyword>
<accession>A0A2S6IA62</accession>
<evidence type="ECO:0000256" key="2">
    <source>
        <dbReference type="ARBA" id="ARBA00005046"/>
    </source>
</evidence>
<evidence type="ECO:0000256" key="3">
    <source>
        <dbReference type="ARBA" id="ARBA00010763"/>
    </source>
</evidence>
<dbReference type="Proteomes" id="UP000237662">
    <property type="component" value="Unassembled WGS sequence"/>
</dbReference>
<dbReference type="SUPFAM" id="SSF63867">
    <property type="entry name" value="MoeA C-terminal domain-like"/>
    <property type="match status" value="1"/>
</dbReference>
<dbReference type="GO" id="GO:0006777">
    <property type="term" value="P:Mo-molybdopterin cofactor biosynthetic process"/>
    <property type="evidence" value="ECO:0007669"/>
    <property type="project" value="UniProtKB-UniRule"/>
</dbReference>
<organism evidence="8 9">
    <name type="scientific">Neolewinella xylanilytica</name>
    <dbReference type="NCBI Taxonomy" id="1514080"/>
    <lineage>
        <taxon>Bacteria</taxon>
        <taxon>Pseudomonadati</taxon>
        <taxon>Bacteroidota</taxon>
        <taxon>Saprospiria</taxon>
        <taxon>Saprospirales</taxon>
        <taxon>Lewinellaceae</taxon>
        <taxon>Neolewinella</taxon>
    </lineage>
</organism>
<dbReference type="EMBL" id="PTJC01000005">
    <property type="protein sequence ID" value="PPK88385.1"/>
    <property type="molecule type" value="Genomic_DNA"/>
</dbReference>
<dbReference type="Gene3D" id="2.170.190.11">
    <property type="entry name" value="Molybdopterin biosynthesis moea protein, domain 3"/>
    <property type="match status" value="1"/>
</dbReference>
<dbReference type="Pfam" id="PF03454">
    <property type="entry name" value="MoeA_C"/>
    <property type="match status" value="1"/>
</dbReference>
<evidence type="ECO:0000259" key="7">
    <source>
        <dbReference type="SMART" id="SM00852"/>
    </source>
</evidence>
<comment type="cofactor">
    <cofactor evidence="6">
        <name>Mg(2+)</name>
        <dbReference type="ChEBI" id="CHEBI:18420"/>
    </cofactor>
</comment>
<proteinExistence type="inferred from homology"/>
<gene>
    <name evidence="8" type="ORF">CLV84_1352</name>
</gene>
<feature type="domain" description="MoaB/Mog" evidence="7">
    <location>
        <begin position="175"/>
        <end position="312"/>
    </location>
</feature>
<dbReference type="Pfam" id="PF03453">
    <property type="entry name" value="MoeA_N"/>
    <property type="match status" value="1"/>
</dbReference>
<keyword evidence="6" id="KW-0808">Transferase</keyword>
<comment type="catalytic activity">
    <reaction evidence="5">
        <text>adenylyl-molybdopterin + molybdate = Mo-molybdopterin + AMP + H(+)</text>
        <dbReference type="Rhea" id="RHEA:35047"/>
        <dbReference type="ChEBI" id="CHEBI:15378"/>
        <dbReference type="ChEBI" id="CHEBI:36264"/>
        <dbReference type="ChEBI" id="CHEBI:62727"/>
        <dbReference type="ChEBI" id="CHEBI:71302"/>
        <dbReference type="ChEBI" id="CHEBI:456215"/>
        <dbReference type="EC" id="2.10.1.1"/>
    </reaction>
</comment>
<dbReference type="PROSITE" id="PS01079">
    <property type="entry name" value="MOCF_BIOSYNTHESIS_2"/>
    <property type="match status" value="1"/>
</dbReference>
<dbReference type="SUPFAM" id="SSF63882">
    <property type="entry name" value="MoeA N-terminal region -like"/>
    <property type="match status" value="1"/>
</dbReference>
<evidence type="ECO:0000256" key="6">
    <source>
        <dbReference type="RuleBase" id="RU365090"/>
    </source>
</evidence>
<comment type="similarity">
    <text evidence="3 6">Belongs to the MoeA family.</text>
</comment>
<comment type="pathway">
    <text evidence="2 6">Cofactor biosynthesis; molybdopterin biosynthesis.</text>
</comment>
<keyword evidence="6" id="KW-0500">Molybdenum</keyword>
<dbReference type="Gene3D" id="3.40.980.10">
    <property type="entry name" value="MoaB/Mog-like domain"/>
    <property type="match status" value="1"/>
</dbReference>
<keyword evidence="4 6" id="KW-0501">Molybdenum cofactor biosynthesis</keyword>
<dbReference type="PANTHER" id="PTHR10192">
    <property type="entry name" value="MOLYBDOPTERIN BIOSYNTHESIS PROTEIN"/>
    <property type="match status" value="1"/>
</dbReference>
<dbReference type="Gene3D" id="2.40.340.10">
    <property type="entry name" value="MoeA, C-terminal, domain IV"/>
    <property type="match status" value="1"/>
</dbReference>
<evidence type="ECO:0000256" key="1">
    <source>
        <dbReference type="ARBA" id="ARBA00002901"/>
    </source>
</evidence>
<dbReference type="InterPro" id="IPR005110">
    <property type="entry name" value="MoeA_linker/N"/>
</dbReference>
<name>A0A2S6IA62_9BACT</name>
<dbReference type="InterPro" id="IPR038987">
    <property type="entry name" value="MoeA-like"/>
</dbReference>
<evidence type="ECO:0000313" key="8">
    <source>
        <dbReference type="EMBL" id="PPK88385.1"/>
    </source>
</evidence>
<evidence type="ECO:0000256" key="4">
    <source>
        <dbReference type="ARBA" id="ARBA00023150"/>
    </source>
</evidence>
<dbReference type="InterPro" id="IPR036425">
    <property type="entry name" value="MoaB/Mog-like_dom_sf"/>
</dbReference>
<dbReference type="PANTHER" id="PTHR10192:SF5">
    <property type="entry name" value="GEPHYRIN"/>
    <property type="match status" value="1"/>
</dbReference>
<evidence type="ECO:0000256" key="5">
    <source>
        <dbReference type="ARBA" id="ARBA00047317"/>
    </source>
</evidence>
<dbReference type="InterPro" id="IPR005111">
    <property type="entry name" value="MoeA_C_domain_IV"/>
</dbReference>
<sequence length="396" mass="42408">MLDYPAALALTLAPTFDWGEETVPLATATGRVLRQTVTADRDQPPFDRVAMDGVAIAYAAYAAGQRRFPVSHMAPAGTAPRPLAATDQCVEVMTGAPLPPGTTTVIRYEDVRQDGEAFVLPDGIADATSIHRRGTDARAGDRMLDDRRVIGPAEMAVLATYGVAEVTVSRWPRVAIASTGDEVVSVDRDPLPHQIRSSNVHQLAALFRAVGIEPTLGHLGDDPAGGRADLVELVRDHDVVLLSGGVSKGKLDHVPDWLAAAGIEKLFHRVAQRPGKPLWVGRDAATMVFALPGNPASSLVGAVAYVGAWLRKQLGISRPDRSVRLLEAVDFPPELTLFRSVRLDQTTEGEGARPVSNNGSGDLVNLAASDGFLVLPADRANFLPGHYFPYLPLRFF</sequence>
<dbReference type="UniPathway" id="UPA00344"/>
<keyword evidence="6" id="KW-0460">Magnesium</keyword>
<dbReference type="SMART" id="SM00852">
    <property type="entry name" value="MoCF_biosynth"/>
    <property type="match status" value="1"/>
</dbReference>
<dbReference type="SUPFAM" id="SSF53218">
    <property type="entry name" value="Molybdenum cofactor biosynthesis proteins"/>
    <property type="match status" value="1"/>
</dbReference>
<dbReference type="GO" id="GO:0061599">
    <property type="term" value="F:molybdopterin molybdotransferase activity"/>
    <property type="evidence" value="ECO:0007669"/>
    <property type="project" value="UniProtKB-UniRule"/>
</dbReference>
<dbReference type="InterPro" id="IPR036688">
    <property type="entry name" value="MoeA_C_domain_IV_sf"/>
</dbReference>
<protein>
    <recommendedName>
        <fullName evidence="6">Molybdopterin molybdenumtransferase</fullName>
        <ecNumber evidence="6">2.10.1.1</ecNumber>
    </recommendedName>
</protein>
<keyword evidence="9" id="KW-1185">Reference proteome</keyword>
<dbReference type="CDD" id="cd00887">
    <property type="entry name" value="MoeA"/>
    <property type="match status" value="1"/>
</dbReference>
<dbReference type="OrthoDB" id="9804758at2"/>
<dbReference type="Gene3D" id="3.90.105.10">
    <property type="entry name" value="Molybdopterin biosynthesis moea protein, domain 2"/>
    <property type="match status" value="1"/>
</dbReference>
<reference evidence="8 9" key="1">
    <citation type="submission" date="2018-02" db="EMBL/GenBank/DDBJ databases">
        <title>Genomic Encyclopedia of Archaeal and Bacterial Type Strains, Phase II (KMG-II): from individual species to whole genera.</title>
        <authorList>
            <person name="Goeker M."/>
        </authorList>
    </citation>
    <scope>NUCLEOTIDE SEQUENCE [LARGE SCALE GENOMIC DNA]</scope>
    <source>
        <strain evidence="8 9">DSM 29526</strain>
    </source>
</reference>
<dbReference type="RefSeq" id="WP_104418934.1">
    <property type="nucleotide sequence ID" value="NZ_PTJC01000005.1"/>
</dbReference>
<dbReference type="InterPro" id="IPR008284">
    <property type="entry name" value="MoCF_biosynth_CS"/>
</dbReference>
<dbReference type="EC" id="2.10.1.1" evidence="6"/>
<comment type="caution">
    <text evidence="8">The sequence shown here is derived from an EMBL/GenBank/DDBJ whole genome shotgun (WGS) entry which is preliminary data.</text>
</comment>
<dbReference type="GO" id="GO:0005829">
    <property type="term" value="C:cytosol"/>
    <property type="evidence" value="ECO:0007669"/>
    <property type="project" value="TreeGrafter"/>
</dbReference>
<dbReference type="InterPro" id="IPR036135">
    <property type="entry name" value="MoeA_linker/N_sf"/>
</dbReference>
<dbReference type="GO" id="GO:0046872">
    <property type="term" value="F:metal ion binding"/>
    <property type="evidence" value="ECO:0007669"/>
    <property type="project" value="UniProtKB-UniRule"/>
</dbReference>
<dbReference type="AlphaFoldDB" id="A0A2S6IA62"/>
<evidence type="ECO:0000313" key="9">
    <source>
        <dbReference type="Proteomes" id="UP000237662"/>
    </source>
</evidence>
<dbReference type="InterPro" id="IPR001453">
    <property type="entry name" value="MoaB/Mog_dom"/>
</dbReference>
<comment type="function">
    <text evidence="1 6">Catalyzes the insertion of molybdate into adenylated molybdopterin with the concomitant release of AMP.</text>
</comment>